<evidence type="ECO:0008006" key="2">
    <source>
        <dbReference type="Google" id="ProtNLM"/>
    </source>
</evidence>
<dbReference type="AlphaFoldDB" id="A0A0J9EQP4"/>
<organism evidence="1">
    <name type="scientific">Ajellomyces dermatitidis (strain ATCC 18188 / CBS 674.68)</name>
    <name type="common">Blastomyces dermatitidis</name>
    <dbReference type="NCBI Taxonomy" id="653446"/>
    <lineage>
        <taxon>Eukaryota</taxon>
        <taxon>Fungi</taxon>
        <taxon>Dikarya</taxon>
        <taxon>Ascomycota</taxon>
        <taxon>Pezizomycotina</taxon>
        <taxon>Eurotiomycetes</taxon>
        <taxon>Eurotiomycetidae</taxon>
        <taxon>Onygenales</taxon>
        <taxon>Ajellomycetaceae</taxon>
        <taxon>Blastomyces</taxon>
    </lineage>
</organism>
<dbReference type="SUPFAM" id="SSF57756">
    <property type="entry name" value="Retrovirus zinc finger-like domains"/>
    <property type="match status" value="1"/>
</dbReference>
<proteinExistence type="predicted"/>
<accession>A0A0J9EQP4</accession>
<dbReference type="GO" id="GO:0008270">
    <property type="term" value="F:zinc ion binding"/>
    <property type="evidence" value="ECO:0007669"/>
    <property type="project" value="InterPro"/>
</dbReference>
<evidence type="ECO:0000313" key="1">
    <source>
        <dbReference type="EMBL" id="KMW68351.1"/>
    </source>
</evidence>
<protein>
    <recommendedName>
        <fullName evidence="2">CCHC-type domain-containing protein</fullName>
    </recommendedName>
</protein>
<reference evidence="1" key="1">
    <citation type="submission" date="2010-03" db="EMBL/GenBank/DDBJ databases">
        <title>Annotation of Blastomyces dermatitidis strain ATCC 18188.</title>
        <authorList>
            <consortium name="The Broad Institute Genome Sequencing Platform"/>
            <consortium name="Broad Institute Genome Sequencing Center for Infectious Disease."/>
            <person name="Cuomo C."/>
            <person name="Klein B."/>
            <person name="Sullivan T."/>
            <person name="Heitman J."/>
            <person name="Young S."/>
            <person name="Zeng Q."/>
            <person name="Gargeya S."/>
            <person name="Alvarado L."/>
            <person name="Berlin A.M."/>
            <person name="Chapman S.B."/>
            <person name="Chen Z."/>
            <person name="Freedman E."/>
            <person name="Gellesch M."/>
            <person name="Goldberg J."/>
            <person name="Griggs A."/>
            <person name="Gujja S."/>
            <person name="Heilman E."/>
            <person name="Heiman D."/>
            <person name="Howarth C."/>
            <person name="Mehta T."/>
            <person name="Neiman D."/>
            <person name="Pearson M."/>
            <person name="Roberts A."/>
            <person name="Saif S."/>
            <person name="Shea T."/>
            <person name="Shenoy N."/>
            <person name="Sisk P."/>
            <person name="Stolte C."/>
            <person name="Sykes S."/>
            <person name="White J."/>
            <person name="Yandava C."/>
            <person name="Haas B."/>
            <person name="Nusbaum C."/>
            <person name="Birren B."/>
        </authorList>
    </citation>
    <scope>NUCLEOTIDE SEQUENCE</scope>
    <source>
        <strain evidence="1">ATCC 18188</strain>
    </source>
</reference>
<dbReference type="InterPro" id="IPR036875">
    <property type="entry name" value="Znf_CCHC_sf"/>
</dbReference>
<name>A0A0J9EQP4_AJEDA</name>
<dbReference type="Proteomes" id="UP000007802">
    <property type="component" value="Unassembled WGS sequence"/>
</dbReference>
<dbReference type="EMBL" id="GG749468">
    <property type="protein sequence ID" value="KMW68351.1"/>
    <property type="molecule type" value="Genomic_DNA"/>
</dbReference>
<sequence>MQLYLTKLTHKVRTMISQYQSPSINCTELVNLASQIYLNNQSFEKKVNKTPSKQSMMGSKWRCDGFSAEKVKKNSKYSDSSLTVKKCQKRFNKDLCFNCRADDHYVSDCKKLKKGRN</sequence>
<gene>
    <name evidence="1" type="ORF">BDDG_12758</name>
</gene>
<dbReference type="GO" id="GO:0003676">
    <property type="term" value="F:nucleic acid binding"/>
    <property type="evidence" value="ECO:0007669"/>
    <property type="project" value="InterPro"/>
</dbReference>